<dbReference type="VEuPathDB" id="FungiDB:NEUTE1DRAFT_139902"/>
<name>F8MUH0_NEUT8</name>
<keyword evidence="1" id="KW-0863">Zinc-finger</keyword>
<keyword evidence="1" id="KW-0479">Metal-binding</keyword>
<reference evidence="4" key="1">
    <citation type="journal article" date="2011" name="Genetics">
        <title>Massive changes in genome architecture accompany the transition to self-fertility in the filamentous fungus Neurospora tetrasperma.</title>
        <authorList>
            <person name="Ellison C.E."/>
            <person name="Stajich J.E."/>
            <person name="Jacobson D.J."/>
            <person name="Natvig D.O."/>
            <person name="Lapidus A."/>
            <person name="Foster B."/>
            <person name="Aerts A."/>
            <person name="Riley R."/>
            <person name="Lindquist E.A."/>
            <person name="Grigoriev I.V."/>
            <person name="Taylor J.W."/>
        </authorList>
    </citation>
    <scope>NUCLEOTIDE SEQUENCE [LARGE SCALE GENOMIC DNA]</scope>
    <source>
        <strain evidence="4">FGSC 2508 / P0657</strain>
    </source>
</reference>
<dbReference type="SMART" id="SM00343">
    <property type="entry name" value="ZnF_C2HC"/>
    <property type="match status" value="1"/>
</dbReference>
<accession>F8MUH0</accession>
<dbReference type="GO" id="GO:0008270">
    <property type="term" value="F:zinc ion binding"/>
    <property type="evidence" value="ECO:0007669"/>
    <property type="project" value="UniProtKB-KW"/>
</dbReference>
<dbReference type="Proteomes" id="UP000008065">
    <property type="component" value="Unassembled WGS sequence"/>
</dbReference>
<evidence type="ECO:0000259" key="2">
    <source>
        <dbReference type="PROSITE" id="PS50158"/>
    </source>
</evidence>
<dbReference type="SUPFAM" id="SSF57756">
    <property type="entry name" value="Retrovirus zinc finger-like domains"/>
    <property type="match status" value="1"/>
</dbReference>
<protein>
    <recommendedName>
        <fullName evidence="2">CCHC-type domain-containing protein</fullName>
    </recommendedName>
</protein>
<dbReference type="EMBL" id="GL891306">
    <property type="protein sequence ID" value="EGO55652.1"/>
    <property type="molecule type" value="Genomic_DNA"/>
</dbReference>
<dbReference type="GO" id="GO:0003676">
    <property type="term" value="F:nucleic acid binding"/>
    <property type="evidence" value="ECO:0007669"/>
    <property type="project" value="InterPro"/>
</dbReference>
<gene>
    <name evidence="3" type="ORF">NEUTE1DRAFT_139902</name>
</gene>
<keyword evidence="1" id="KW-0862">Zinc</keyword>
<sequence>MPRYSGTSQEKTLCEIDISSTSLRGPLITTTLKLCSQSGDQPSGAECYKCGEVGHIARNCSMDGQEFEVAESVLTRPLTDRAGHTTTIYSELSDLGQHAFIGNSSMSSHRPSVSRSLLDTDPNPKGVNRISVPDLGIILTYYTFPFRASFRLLKAPQETAETERPAIV</sequence>
<keyword evidence="4" id="KW-1185">Reference proteome</keyword>
<dbReference type="AlphaFoldDB" id="F8MUH0"/>
<evidence type="ECO:0000256" key="1">
    <source>
        <dbReference type="PROSITE-ProRule" id="PRU00047"/>
    </source>
</evidence>
<feature type="domain" description="CCHC-type" evidence="2">
    <location>
        <begin position="47"/>
        <end position="60"/>
    </location>
</feature>
<evidence type="ECO:0000313" key="4">
    <source>
        <dbReference type="Proteomes" id="UP000008065"/>
    </source>
</evidence>
<dbReference type="HOGENOM" id="CLU_1586954_0_0_1"/>
<dbReference type="Pfam" id="PF00098">
    <property type="entry name" value="zf-CCHC"/>
    <property type="match status" value="1"/>
</dbReference>
<evidence type="ECO:0000313" key="3">
    <source>
        <dbReference type="EMBL" id="EGO55652.1"/>
    </source>
</evidence>
<dbReference type="OrthoDB" id="3863715at2759"/>
<dbReference type="PROSITE" id="PS50158">
    <property type="entry name" value="ZF_CCHC"/>
    <property type="match status" value="1"/>
</dbReference>
<organism evidence="3 4">
    <name type="scientific">Neurospora tetrasperma (strain FGSC 2508 / ATCC MYA-4615 / P0657)</name>
    <dbReference type="NCBI Taxonomy" id="510951"/>
    <lineage>
        <taxon>Eukaryota</taxon>
        <taxon>Fungi</taxon>
        <taxon>Dikarya</taxon>
        <taxon>Ascomycota</taxon>
        <taxon>Pezizomycotina</taxon>
        <taxon>Sordariomycetes</taxon>
        <taxon>Sordariomycetidae</taxon>
        <taxon>Sordariales</taxon>
        <taxon>Sordariaceae</taxon>
        <taxon>Neurospora</taxon>
    </lineage>
</organism>
<dbReference type="RefSeq" id="XP_009853452.1">
    <property type="nucleotide sequence ID" value="XM_009855150.1"/>
</dbReference>
<proteinExistence type="predicted"/>
<dbReference type="KEGG" id="nte:NEUTE1DRAFT139902"/>
<dbReference type="InterPro" id="IPR036875">
    <property type="entry name" value="Znf_CCHC_sf"/>
</dbReference>
<dbReference type="GeneID" id="20826128"/>
<dbReference type="Gene3D" id="4.10.60.10">
    <property type="entry name" value="Zinc finger, CCHC-type"/>
    <property type="match status" value="1"/>
</dbReference>
<dbReference type="InterPro" id="IPR001878">
    <property type="entry name" value="Znf_CCHC"/>
</dbReference>